<evidence type="ECO:0000256" key="1">
    <source>
        <dbReference type="SAM" id="MobiDB-lite"/>
    </source>
</evidence>
<evidence type="ECO:0000313" key="2">
    <source>
        <dbReference type="EMBL" id="QHT32333.1"/>
    </source>
</evidence>
<organism evidence="2">
    <name type="scientific">viral metagenome</name>
    <dbReference type="NCBI Taxonomy" id="1070528"/>
    <lineage>
        <taxon>unclassified sequences</taxon>
        <taxon>metagenomes</taxon>
        <taxon>organismal metagenomes</taxon>
    </lineage>
</organism>
<protein>
    <submittedName>
        <fullName evidence="2">Uncharacterized protein</fullName>
    </submittedName>
</protein>
<sequence length="631" mass="73552">MKVCVIGEGPIGLLVCIQLIHLKKKLNLADKLDITLYQSRTTFTRRHLLSLSPELIKQIEDIIDCPTCNGKITNGSLSINCIETLLFNYIDKSQLKIVNLKFLYSELLIRTQHVYDHIFCCDGFRSLNRNIIMMRANKYNPTQLITTDIILILYTNLPLNGVPVALNCYRKTPHKIMYTQDMLPAELKMENIHALLSIIYNTSKEINLFNDDDEKRKSINLWDVGYKDYNDFIETFTYIIKFLEKYNPEDIISVYVKINAKITKSIKDMLYNRGKINDIFEIYKEFVRDQIILLDTPDTKDIDSNLNKNFMIHTVNPNATTFGVILDKTEPSLLYATKTRLKENVWIIGDSAHSYPPGYAVEYGMRDVLYFVPYLIHYYFPFTSSSVPLPELIPGKYFMYDNTNKIKLRPNILSSICDQMHDINFIGGYDESNDKLNNKLNKLSSIMKMLTKKLCIQQVIPPLHLSKKTLKTIHIRDPLIISDNLIIFYNMYQLNNFFNNIINIFCNKTPTYKYNHTLYNSPQDVESSNQKMIHNANMLELIKNKNVLSEKDLETYLQYKNVLSEKDLETYLQYKNGYNRTESRASRASRASRESRTSRASRKAHLPSYAYTINPSFRASRAFRSKRPERA</sequence>
<dbReference type="EMBL" id="MN738935">
    <property type="protein sequence ID" value="QHT32333.1"/>
    <property type="molecule type" value="Genomic_DNA"/>
</dbReference>
<proteinExistence type="predicted"/>
<feature type="region of interest" description="Disordered" evidence="1">
    <location>
        <begin position="582"/>
        <end position="605"/>
    </location>
</feature>
<dbReference type="AlphaFoldDB" id="A0A6C0EUY2"/>
<feature type="compositionally biased region" description="Basic and acidic residues" evidence="1">
    <location>
        <begin position="582"/>
        <end position="597"/>
    </location>
</feature>
<dbReference type="SUPFAM" id="SSF51905">
    <property type="entry name" value="FAD/NAD(P)-binding domain"/>
    <property type="match status" value="1"/>
</dbReference>
<dbReference type="PRINTS" id="PR00420">
    <property type="entry name" value="RNGMNOXGNASE"/>
</dbReference>
<reference evidence="2" key="1">
    <citation type="journal article" date="2020" name="Nature">
        <title>Giant virus diversity and host interactions through global metagenomics.</title>
        <authorList>
            <person name="Schulz F."/>
            <person name="Roux S."/>
            <person name="Paez-Espino D."/>
            <person name="Jungbluth S."/>
            <person name="Walsh D.A."/>
            <person name="Denef V.J."/>
            <person name="McMahon K.D."/>
            <person name="Konstantinidis K.T."/>
            <person name="Eloe-Fadrosh E.A."/>
            <person name="Kyrpides N.C."/>
            <person name="Woyke T."/>
        </authorList>
    </citation>
    <scope>NUCLEOTIDE SEQUENCE</scope>
    <source>
        <strain evidence="2">GVMAG-M-3300009159-65</strain>
    </source>
</reference>
<accession>A0A6C0EUY2</accession>
<dbReference type="InterPro" id="IPR036188">
    <property type="entry name" value="FAD/NAD-bd_sf"/>
</dbReference>
<name>A0A6C0EUY2_9ZZZZ</name>